<dbReference type="GO" id="GO:0005886">
    <property type="term" value="C:plasma membrane"/>
    <property type="evidence" value="ECO:0007669"/>
    <property type="project" value="TreeGrafter"/>
</dbReference>
<evidence type="ECO:0000256" key="8">
    <source>
        <dbReference type="ARBA" id="ARBA00023315"/>
    </source>
</evidence>
<dbReference type="InterPro" id="IPR002123">
    <property type="entry name" value="Plipid/glycerol_acylTrfase"/>
</dbReference>
<evidence type="ECO:0000313" key="12">
    <source>
        <dbReference type="EMBL" id="GLQ30948.1"/>
    </source>
</evidence>
<evidence type="ECO:0000256" key="9">
    <source>
        <dbReference type="RuleBase" id="RU361267"/>
    </source>
</evidence>
<feature type="transmembrane region" description="Helical" evidence="10">
    <location>
        <begin position="6"/>
        <end position="26"/>
    </location>
</feature>
<dbReference type="PANTHER" id="PTHR10434">
    <property type="entry name" value="1-ACYL-SN-GLYCEROL-3-PHOSPHATE ACYLTRANSFERASE"/>
    <property type="match status" value="1"/>
</dbReference>
<comment type="pathway">
    <text evidence="2">Phospholipid metabolism; CDP-diacylglycerol biosynthesis; CDP-diacylglycerol from sn-glycerol 3-phosphate: step 2/3.</text>
</comment>
<evidence type="ECO:0000256" key="1">
    <source>
        <dbReference type="ARBA" id="ARBA00001141"/>
    </source>
</evidence>
<proteinExistence type="inferred from homology"/>
<comment type="similarity">
    <text evidence="4 9">Belongs to the 1-acyl-sn-glycerol-3-phosphate acyltransferase family.</text>
</comment>
<dbReference type="Proteomes" id="UP001161389">
    <property type="component" value="Unassembled WGS sequence"/>
</dbReference>
<dbReference type="EMBL" id="BSNM01000011">
    <property type="protein sequence ID" value="GLQ30948.1"/>
    <property type="molecule type" value="Genomic_DNA"/>
</dbReference>
<gene>
    <name evidence="12" type="primary">plsC</name>
    <name evidence="12" type="ORF">GCM10007876_14270</name>
</gene>
<keyword evidence="10" id="KW-1133">Transmembrane helix</keyword>
<comment type="domain">
    <text evidence="9">The HXXXXD motif is essential for acyltransferase activity and may constitute the binding site for the phosphate moiety of the glycerol-3-phosphate.</text>
</comment>
<dbReference type="SUPFAM" id="SSF69593">
    <property type="entry name" value="Glycerol-3-phosphate (1)-acyltransferase"/>
    <property type="match status" value="1"/>
</dbReference>
<dbReference type="Pfam" id="PF01553">
    <property type="entry name" value="Acyltransferase"/>
    <property type="match status" value="1"/>
</dbReference>
<keyword evidence="9" id="KW-1208">Phospholipid metabolism</keyword>
<keyword evidence="8 9" id="KW-0012">Acyltransferase</keyword>
<evidence type="ECO:0000256" key="5">
    <source>
        <dbReference type="ARBA" id="ARBA00013211"/>
    </source>
</evidence>
<keyword evidence="13" id="KW-1185">Reference proteome</keyword>
<evidence type="ECO:0000256" key="2">
    <source>
        <dbReference type="ARBA" id="ARBA00004728"/>
    </source>
</evidence>
<keyword evidence="7 9" id="KW-0808">Transferase</keyword>
<keyword evidence="10" id="KW-0472">Membrane</keyword>
<evidence type="ECO:0000256" key="7">
    <source>
        <dbReference type="ARBA" id="ARBA00022679"/>
    </source>
</evidence>
<evidence type="ECO:0000256" key="10">
    <source>
        <dbReference type="SAM" id="Phobius"/>
    </source>
</evidence>
<dbReference type="PANTHER" id="PTHR10434:SF11">
    <property type="entry name" value="1-ACYL-SN-GLYCEROL-3-PHOSPHATE ACYLTRANSFERASE"/>
    <property type="match status" value="1"/>
</dbReference>
<dbReference type="NCBIfam" id="TIGR00530">
    <property type="entry name" value="AGP_acyltrn"/>
    <property type="match status" value="1"/>
</dbReference>
<dbReference type="SMART" id="SM00563">
    <property type="entry name" value="PlsC"/>
    <property type="match status" value="1"/>
</dbReference>
<dbReference type="GO" id="GO:0006654">
    <property type="term" value="P:phosphatidic acid biosynthetic process"/>
    <property type="evidence" value="ECO:0007669"/>
    <property type="project" value="TreeGrafter"/>
</dbReference>
<keyword evidence="9" id="KW-0443">Lipid metabolism</keyword>
<name>A0AA37SA22_9GAMM</name>
<dbReference type="RefSeq" id="WP_284380387.1">
    <property type="nucleotide sequence ID" value="NZ_BSNM01000011.1"/>
</dbReference>
<evidence type="ECO:0000313" key="13">
    <source>
        <dbReference type="Proteomes" id="UP001161389"/>
    </source>
</evidence>
<comment type="caution">
    <text evidence="12">The sequence shown here is derived from an EMBL/GenBank/DDBJ whole genome shotgun (WGS) entry which is preliminary data.</text>
</comment>
<evidence type="ECO:0000256" key="3">
    <source>
        <dbReference type="ARBA" id="ARBA00005189"/>
    </source>
</evidence>
<keyword evidence="9" id="KW-0444">Lipid biosynthesis</keyword>
<dbReference type="GO" id="GO:0003841">
    <property type="term" value="F:1-acylglycerol-3-phosphate O-acyltransferase activity"/>
    <property type="evidence" value="ECO:0007669"/>
    <property type="project" value="UniProtKB-UniRule"/>
</dbReference>
<dbReference type="AlphaFoldDB" id="A0AA37SA22"/>
<feature type="domain" description="Phospholipid/glycerol acyltransferase" evidence="11">
    <location>
        <begin position="66"/>
        <end position="181"/>
    </location>
</feature>
<reference evidence="12" key="2">
    <citation type="submission" date="2023-01" db="EMBL/GenBank/DDBJ databases">
        <title>Draft genome sequence of Litoribrevibacter albus strain NBRC 110071.</title>
        <authorList>
            <person name="Sun Q."/>
            <person name="Mori K."/>
        </authorList>
    </citation>
    <scope>NUCLEOTIDE SEQUENCE</scope>
    <source>
        <strain evidence="12">NBRC 110071</strain>
    </source>
</reference>
<reference evidence="12" key="1">
    <citation type="journal article" date="2014" name="Int. J. Syst. Evol. Microbiol.">
        <title>Complete genome sequence of Corynebacterium casei LMG S-19264T (=DSM 44701T), isolated from a smear-ripened cheese.</title>
        <authorList>
            <consortium name="US DOE Joint Genome Institute (JGI-PGF)"/>
            <person name="Walter F."/>
            <person name="Albersmeier A."/>
            <person name="Kalinowski J."/>
            <person name="Ruckert C."/>
        </authorList>
    </citation>
    <scope>NUCLEOTIDE SEQUENCE</scope>
    <source>
        <strain evidence="12">NBRC 110071</strain>
    </source>
</reference>
<evidence type="ECO:0000256" key="6">
    <source>
        <dbReference type="ARBA" id="ARBA00016139"/>
    </source>
</evidence>
<dbReference type="EC" id="2.3.1.51" evidence="5 9"/>
<accession>A0AA37SA22</accession>
<dbReference type="CDD" id="cd07989">
    <property type="entry name" value="LPLAT_AGPAT-like"/>
    <property type="match status" value="1"/>
</dbReference>
<evidence type="ECO:0000259" key="11">
    <source>
        <dbReference type="SMART" id="SM00563"/>
    </source>
</evidence>
<comment type="pathway">
    <text evidence="3">Lipid metabolism.</text>
</comment>
<organism evidence="12 13">
    <name type="scientific">Litoribrevibacter albus</name>
    <dbReference type="NCBI Taxonomy" id="1473156"/>
    <lineage>
        <taxon>Bacteria</taxon>
        <taxon>Pseudomonadati</taxon>
        <taxon>Pseudomonadota</taxon>
        <taxon>Gammaproteobacteria</taxon>
        <taxon>Oceanospirillales</taxon>
        <taxon>Oceanospirillaceae</taxon>
        <taxon>Litoribrevibacter</taxon>
    </lineage>
</organism>
<dbReference type="InterPro" id="IPR004552">
    <property type="entry name" value="AGP_acyltrans"/>
</dbReference>
<protein>
    <recommendedName>
        <fullName evidence="6 9">1-acyl-sn-glycerol-3-phosphate acyltransferase</fullName>
        <ecNumber evidence="5 9">2.3.1.51</ecNumber>
    </recommendedName>
</protein>
<evidence type="ECO:0000256" key="4">
    <source>
        <dbReference type="ARBA" id="ARBA00008655"/>
    </source>
</evidence>
<keyword evidence="9" id="KW-0594">Phospholipid biosynthesis</keyword>
<comment type="catalytic activity">
    <reaction evidence="1 9">
        <text>a 1-acyl-sn-glycero-3-phosphate + an acyl-CoA = a 1,2-diacyl-sn-glycero-3-phosphate + CoA</text>
        <dbReference type="Rhea" id="RHEA:19709"/>
        <dbReference type="ChEBI" id="CHEBI:57287"/>
        <dbReference type="ChEBI" id="CHEBI:57970"/>
        <dbReference type="ChEBI" id="CHEBI:58342"/>
        <dbReference type="ChEBI" id="CHEBI:58608"/>
        <dbReference type="EC" id="2.3.1.51"/>
    </reaction>
</comment>
<keyword evidence="10" id="KW-0812">Transmembrane</keyword>
<sequence length="238" mass="27016">MLVFRIPLVITFFLFTAALGILICLLRPFNPDNTRIFANIYSKYGLKLLGIKLIIESFSFKKEHTAVYVVNHQDNLDLFVCGAVVPYRTVTVGKKSLKYLPLFGQLYWLAGNIFIDRKNSDKSAKTLDNSTLALQKENTSIWVFAEGTRNRGNNILPFKSGAFRMAIEAQVPVIPICVSSYKKNLQLNQLNSGSVRINELPAIPTQGLTLSDTNELREKCWSIMKDEIKRLDQETYKT</sequence>